<feature type="region of interest" description="Disordered" evidence="10">
    <location>
        <begin position="480"/>
        <end position="511"/>
    </location>
</feature>
<feature type="compositionally biased region" description="Polar residues" evidence="10">
    <location>
        <begin position="36"/>
        <end position="52"/>
    </location>
</feature>
<evidence type="ECO:0000256" key="1">
    <source>
        <dbReference type="ARBA" id="ARBA00004406"/>
    </source>
</evidence>
<reference evidence="11" key="1">
    <citation type="journal article" date="2023" name="Front. Mar. Sci.">
        <title>A new Merluccius polli reference genome to investigate the effects of global change in West African waters.</title>
        <authorList>
            <person name="Mateo J.L."/>
            <person name="Blanco-Fernandez C."/>
            <person name="Garcia-Vazquez E."/>
            <person name="Machado-Schiaffino G."/>
        </authorList>
    </citation>
    <scope>NUCLEOTIDE SEQUENCE</scope>
    <source>
        <strain evidence="11">C29</strain>
        <tissue evidence="11">Fin</tissue>
    </source>
</reference>
<proteinExistence type="inferred from homology"/>
<dbReference type="GO" id="GO:0061723">
    <property type="term" value="P:glycophagy"/>
    <property type="evidence" value="ECO:0007669"/>
    <property type="project" value="TreeGrafter"/>
</dbReference>
<comment type="catalytic activity">
    <reaction evidence="8">
        <text>a 1,2-diacyl-sn-glycero-3-phospho-L-serine(in) = a 1,2-diacyl-sn-glycero-3-phospho-L-serine(out)</text>
        <dbReference type="Rhea" id="RHEA:38663"/>
        <dbReference type="ChEBI" id="CHEBI:57262"/>
    </reaction>
</comment>
<evidence type="ECO:0000256" key="6">
    <source>
        <dbReference type="ARBA" id="ARBA00023055"/>
    </source>
</evidence>
<dbReference type="Proteomes" id="UP001174136">
    <property type="component" value="Unassembled WGS sequence"/>
</dbReference>
<keyword evidence="7" id="KW-0472">Membrane</keyword>
<feature type="region of interest" description="Disordered" evidence="10">
    <location>
        <begin position="537"/>
        <end position="563"/>
    </location>
</feature>
<accession>A0AA47MA07</accession>
<dbReference type="PANTHER" id="PTHR13190">
    <property type="entry name" value="AUTOPHAGY-RELATED 2, ISOFORM A"/>
    <property type="match status" value="1"/>
</dbReference>
<feature type="region of interest" description="Disordered" evidence="10">
    <location>
        <begin position="1610"/>
        <end position="1649"/>
    </location>
</feature>
<feature type="compositionally biased region" description="Basic residues" evidence="10">
    <location>
        <begin position="1099"/>
        <end position="1109"/>
    </location>
</feature>
<feature type="compositionally biased region" description="Polar residues" evidence="10">
    <location>
        <begin position="543"/>
        <end position="555"/>
    </location>
</feature>
<feature type="compositionally biased region" description="Basic and acidic residues" evidence="10">
    <location>
        <begin position="946"/>
        <end position="958"/>
    </location>
</feature>
<organism evidence="11 12">
    <name type="scientific">Merluccius polli</name>
    <name type="common">Benguela hake</name>
    <name type="synonym">Merluccius cadenati</name>
    <dbReference type="NCBI Taxonomy" id="89951"/>
    <lineage>
        <taxon>Eukaryota</taxon>
        <taxon>Metazoa</taxon>
        <taxon>Chordata</taxon>
        <taxon>Craniata</taxon>
        <taxon>Vertebrata</taxon>
        <taxon>Euteleostomi</taxon>
        <taxon>Actinopterygii</taxon>
        <taxon>Neopterygii</taxon>
        <taxon>Teleostei</taxon>
        <taxon>Neoteleostei</taxon>
        <taxon>Acanthomorphata</taxon>
        <taxon>Zeiogadaria</taxon>
        <taxon>Gadariae</taxon>
        <taxon>Gadiformes</taxon>
        <taxon>Gadoidei</taxon>
        <taxon>Merlucciidae</taxon>
        <taxon>Merluccius</taxon>
    </lineage>
</organism>
<feature type="compositionally biased region" description="Pro residues" evidence="10">
    <location>
        <begin position="1505"/>
        <end position="1522"/>
    </location>
</feature>
<comment type="caution">
    <text evidence="11">The sequence shown here is derived from an EMBL/GenBank/DDBJ whole genome shotgun (WGS) entry which is preliminary data.</text>
</comment>
<name>A0AA47MA07_MERPO</name>
<sequence length="2159" mass="240371">MDLGAAAVNGLSRVESHWFHATSTTGPPCRDDVTAGGSTTRCSKLESDQLSPASPHVIGTYPRHRPVEMPWPFSESIKKRACRYLLHRYLGNFLQEKLSLDQLSLDLYQGTGTLAQVPLDKWSLNELLETADAPVEVIEGFIQTISLTVPWAALLQENCALEVKGLEMVFRPRPRMGTGLEPMYWSSFMTSSMQLAKECLSQRLTDDIGESFQPFEGLEKFAETIETVLRRVKVTFLDTILRIEHVPDNSKTGIALEIRINKIVYCDETDEDSSSVNVHQPTTFAHKNFQMEGVTVFWDEFSEASRAGFKSSPPPAETEAKLSPSWNPRIICEPHPQFTEPVLSAAAFEPIQIGSLGGKTELSLTLKHNLALPGAKLDVDGYIDSIIILLSPRQVHLLLDMVGAFSGGGGAQEWSKDRKSRPIQQEDEYRLHMELNRCLKKDTDIPTADPDLFQSHATRAASSREDVFFSMADMDMSHSLSSLPPLGEPPTVDLDLSLNSNYSVSPGESPSGTANAIWDDYLEVPQQREKLANPTPFHVRDSQLPQKLQRQTSHPSKTHCDESRPELVFKLTLGSMAVVVLHIDPLPPPNASPSPLGPIATDFFSLVGPGRLQPAAFVRSRTTFDQACPHDHLRFVGQGLRINYEHCQGSSLRTFSTDMCLDQMELLECLFSSEGRVGPHRKAQYTELLTFDTTGNGDASSATCLHLLYKLAERRGPQGGQVRLSTIPRKADIQLELGSACFELDISIVDRLNSLLQPQKLATTEMMASHMYTSYNKHVSLHKAFAEVFLEDTRTPTHCYVTLSVQAPVMRLAVRFPIPDLRSDQERGPWFKKSLQKEVFYLDLEDLELKTEFMGGSSPDQTKMELIFRELTGRFQEEPDQAATRFLRVSHTMDGDMATSDSGKFDWPRVVLKVNPTAVHSILERVTAEDDEGAEDHSPEEEEEEGAAHSLKDVCDFGKPEPSPFSSRRVMYENEEMVIPGDVAEMTEFQEKTMNNSRFILELCLPNVQLALPSKAFYEKLHNRINNDLLLWEPTAPSPVETVENMPYGVGLSVASQLINTYAKDSSSQFRSTGTEEDTSGSEEENQQYYSPASDLHPRSRRKRTRSKAQSRTSQSLFAVVLSVNHGLVSIHTDAKREDKTVLKHKHGEFWLEVKNATLFTVAQYEGYTDQHYICFHTSNICMYHQGLVDRDLSGTEIKLPCRTRPHWLEPGIYQTETVPDRSPTASEGMGLEAHSMLSFAIKISSQNAERTVKELLVAVGVRGATLQHRVVPQGLGWYEQIVDFLNVSDEPVLGYTPPTSVTTLHLHLWSCSLDYRPLYLPLRSLLVVETFSVSSSVSLDLSSSTLRIILDEAALFLSDKSNAVSVNLLRDYVQVVDMGTLELRITAVKPGVNRELSEPRFELRCSSDVIHIRTCSDSCAALMNLIQYVASYGDLMPPTGQEAKSCIAPQRPKVELPSRPPSLAPLLPETEQQMLQDLMSEAMEETDGQHAQGLQQNVGIPPRSRAPPTPYSTPHSSPPVPNLAQEADDFCILDTPGSRGDDRNQEPIVNQLTSSSIIIKDNYFSQPLEGTGSGRGAMNYPVPEVRYLIKEISVVWHLYGGKDFGNTTFTASPARSRGTTPYSSPCQTPVRQSRGGGGRPGGGRGRNPDVLMEIQLSKVTLHQPHASSCLISDVLLKRHALVEESINGLRAAPTQVRFQHEVYPHSPGAPGSTADQPVSRQVFTVQDLEIRDRLATSQMNKFLYLYSSKEMPRKAHSNMLTVRALHMCPEAGQAPQECCLRVSLMPLRLNVDQDALFFLKDFFTSLAAEVELFSPPDQEALCVSVKKPAGPEISCSFSKYPGNNQDPAPIISVPAQRRLSHNGLSTSGREECDTDAASSSFTDQPVFFREFRFTSEVPIRLDYHGKHVSMEQGTFAGIVIGLTQLNCSELKLRRLCYRQGLLGVDKLFSYAINEWLNDIKKNQLPGLLGGVGPIHSLVQLVQGFRDLVWLPIEQYRKDGRIVRGFQRGTASFGTSTAMAALELTNRMVRTIQSAAETAYDMVSPGPDERDPRRMKRIYHYRLAHQPVDLREGVAKAYTVVKEGITDTALTIYDTATREHEHRGMTGAVGGVLRQLPPAVVKPLIMATEATSNVLGGMRNQIHPDARQEESQKWRQGEE</sequence>
<dbReference type="InterPro" id="IPR026849">
    <property type="entry name" value="ATG2"/>
</dbReference>
<feature type="compositionally biased region" description="Acidic residues" evidence="10">
    <location>
        <begin position="1075"/>
        <end position="1086"/>
    </location>
</feature>
<evidence type="ECO:0000256" key="8">
    <source>
        <dbReference type="ARBA" id="ARBA00024479"/>
    </source>
</evidence>
<keyword evidence="12" id="KW-1185">Reference proteome</keyword>
<keyword evidence="4" id="KW-0813">Transport</keyword>
<feature type="compositionally biased region" description="Gly residues" evidence="10">
    <location>
        <begin position="1635"/>
        <end position="1646"/>
    </location>
</feature>
<dbReference type="GO" id="GO:0000422">
    <property type="term" value="P:autophagy of mitochondrion"/>
    <property type="evidence" value="ECO:0007669"/>
    <property type="project" value="TreeGrafter"/>
</dbReference>
<evidence type="ECO:0000256" key="5">
    <source>
        <dbReference type="ARBA" id="ARBA00022824"/>
    </source>
</evidence>
<feature type="region of interest" description="Disordered" evidence="10">
    <location>
        <begin position="29"/>
        <end position="57"/>
    </location>
</feature>
<dbReference type="GO" id="GO:0006869">
    <property type="term" value="P:lipid transport"/>
    <property type="evidence" value="ECO:0007669"/>
    <property type="project" value="UniProtKB-KW"/>
</dbReference>
<feature type="compositionally biased region" description="Polar residues" evidence="10">
    <location>
        <begin position="1610"/>
        <end position="1632"/>
    </location>
</feature>
<comment type="catalytic activity">
    <reaction evidence="9">
        <text>a 1,2-diacyl-sn-glycero-3-phosphoethanolamine(in) = a 1,2-diacyl-sn-glycero-3-phosphoethanolamine(out)</text>
        <dbReference type="Rhea" id="RHEA:38895"/>
        <dbReference type="ChEBI" id="CHEBI:64612"/>
    </reaction>
</comment>
<dbReference type="GO" id="GO:0043495">
    <property type="term" value="F:protein-membrane adaptor activity"/>
    <property type="evidence" value="ECO:0007669"/>
    <property type="project" value="TreeGrafter"/>
</dbReference>
<comment type="similarity">
    <text evidence="3">Belongs to the ATG2 family.</text>
</comment>
<feature type="region of interest" description="Disordered" evidence="10">
    <location>
        <begin position="922"/>
        <end position="958"/>
    </location>
</feature>
<dbReference type="GO" id="GO:0061709">
    <property type="term" value="P:reticulophagy"/>
    <property type="evidence" value="ECO:0007669"/>
    <property type="project" value="TreeGrafter"/>
</dbReference>
<dbReference type="EMBL" id="JAOPHQ010005163">
    <property type="protein sequence ID" value="KAK0136388.1"/>
    <property type="molecule type" value="Genomic_DNA"/>
</dbReference>
<feature type="compositionally biased region" description="Acidic residues" evidence="10">
    <location>
        <begin position="929"/>
        <end position="945"/>
    </location>
</feature>
<keyword evidence="5" id="KW-0256">Endoplasmic reticulum</keyword>
<keyword evidence="6" id="KW-0445">Lipid transport</keyword>
<evidence type="ECO:0000256" key="4">
    <source>
        <dbReference type="ARBA" id="ARBA00022448"/>
    </source>
</evidence>
<gene>
    <name evidence="11" type="primary">ATG2B_1</name>
    <name evidence="11" type="ORF">N1851_027704</name>
</gene>
<dbReference type="Pfam" id="PF13329">
    <property type="entry name" value="ATG2_CAD"/>
    <property type="match status" value="2"/>
</dbReference>
<dbReference type="PANTHER" id="PTHR13190:SF20">
    <property type="entry name" value="AUTOPHAGY-RELATED PROTEIN 2 HOMOLOG B"/>
    <property type="match status" value="1"/>
</dbReference>
<dbReference type="GO" id="GO:0034045">
    <property type="term" value="C:phagophore assembly site membrane"/>
    <property type="evidence" value="ECO:0007669"/>
    <property type="project" value="UniProtKB-SubCell"/>
</dbReference>
<evidence type="ECO:0000256" key="7">
    <source>
        <dbReference type="ARBA" id="ARBA00023136"/>
    </source>
</evidence>
<dbReference type="GO" id="GO:0005789">
    <property type="term" value="C:endoplasmic reticulum membrane"/>
    <property type="evidence" value="ECO:0007669"/>
    <property type="project" value="UniProtKB-SubCell"/>
</dbReference>
<comment type="subcellular location">
    <subcellularLocation>
        <location evidence="1">Endoplasmic reticulum membrane</location>
        <topology evidence="1">Peripheral membrane protein</topology>
    </subcellularLocation>
    <subcellularLocation>
        <location evidence="2">Preautophagosomal structure membrane</location>
        <topology evidence="2">Peripheral membrane protein</topology>
    </subcellularLocation>
</comment>
<evidence type="ECO:0000256" key="10">
    <source>
        <dbReference type="SAM" id="MobiDB-lite"/>
    </source>
</evidence>
<feature type="region of interest" description="Disordered" evidence="10">
    <location>
        <begin position="1065"/>
        <end position="1112"/>
    </location>
</feature>
<evidence type="ECO:0000313" key="11">
    <source>
        <dbReference type="EMBL" id="KAK0136388.1"/>
    </source>
</evidence>
<dbReference type="GO" id="GO:0000045">
    <property type="term" value="P:autophagosome assembly"/>
    <property type="evidence" value="ECO:0007669"/>
    <property type="project" value="TreeGrafter"/>
</dbReference>
<evidence type="ECO:0000256" key="9">
    <source>
        <dbReference type="ARBA" id="ARBA00024615"/>
    </source>
</evidence>
<dbReference type="GO" id="GO:0061908">
    <property type="term" value="C:phagophore"/>
    <property type="evidence" value="ECO:0007669"/>
    <property type="project" value="TreeGrafter"/>
</dbReference>
<evidence type="ECO:0000256" key="3">
    <source>
        <dbReference type="ARBA" id="ARBA00009714"/>
    </source>
</evidence>
<dbReference type="GO" id="GO:0032266">
    <property type="term" value="F:phosphatidylinositol-3-phosphate binding"/>
    <property type="evidence" value="ECO:0007669"/>
    <property type="project" value="TreeGrafter"/>
</dbReference>
<evidence type="ECO:0000256" key="2">
    <source>
        <dbReference type="ARBA" id="ARBA00004623"/>
    </source>
</evidence>
<protein>
    <submittedName>
        <fullName evidence="11">Autophagy-related protein 2 B</fullName>
    </submittedName>
</protein>
<feature type="region of interest" description="Disordered" evidence="10">
    <location>
        <begin position="1442"/>
        <end position="1466"/>
    </location>
</feature>
<feature type="region of interest" description="Disordered" evidence="10">
    <location>
        <begin position="1483"/>
        <end position="1524"/>
    </location>
</feature>
<evidence type="ECO:0000313" key="12">
    <source>
        <dbReference type="Proteomes" id="UP001174136"/>
    </source>
</evidence>
<feature type="compositionally biased region" description="Polar residues" evidence="10">
    <location>
        <begin position="497"/>
        <end position="511"/>
    </location>
</feature>
<dbReference type="GO" id="GO:0034727">
    <property type="term" value="P:piecemeal microautophagy of the nucleus"/>
    <property type="evidence" value="ECO:0007669"/>
    <property type="project" value="TreeGrafter"/>
</dbReference>